<feature type="transmembrane region" description="Helical" evidence="1">
    <location>
        <begin position="398"/>
        <end position="423"/>
    </location>
</feature>
<dbReference type="AlphaFoldDB" id="A0A226F0C2"/>
<comment type="caution">
    <text evidence="2">The sequence shown here is derived from an EMBL/GenBank/DDBJ whole genome shotgun (WGS) entry which is preliminary data.</text>
</comment>
<feature type="transmembrane region" description="Helical" evidence="1">
    <location>
        <begin position="88"/>
        <end position="108"/>
    </location>
</feature>
<proteinExistence type="predicted"/>
<feature type="transmembrane region" description="Helical" evidence="1">
    <location>
        <begin position="340"/>
        <end position="359"/>
    </location>
</feature>
<dbReference type="Proteomes" id="UP000198287">
    <property type="component" value="Unassembled WGS sequence"/>
</dbReference>
<organism evidence="2 3">
    <name type="scientific">Folsomia candida</name>
    <name type="common">Springtail</name>
    <dbReference type="NCBI Taxonomy" id="158441"/>
    <lineage>
        <taxon>Eukaryota</taxon>
        <taxon>Metazoa</taxon>
        <taxon>Ecdysozoa</taxon>
        <taxon>Arthropoda</taxon>
        <taxon>Hexapoda</taxon>
        <taxon>Collembola</taxon>
        <taxon>Entomobryomorpha</taxon>
        <taxon>Isotomoidea</taxon>
        <taxon>Isotomidae</taxon>
        <taxon>Proisotominae</taxon>
        <taxon>Folsomia</taxon>
    </lineage>
</organism>
<gene>
    <name evidence="2" type="ORF">Fcan01_01363</name>
</gene>
<keyword evidence="1" id="KW-0812">Transmembrane</keyword>
<accession>A0A226F0C2</accession>
<evidence type="ECO:0000256" key="1">
    <source>
        <dbReference type="SAM" id="Phobius"/>
    </source>
</evidence>
<evidence type="ECO:0000313" key="2">
    <source>
        <dbReference type="EMBL" id="OXA62918.1"/>
    </source>
</evidence>
<evidence type="ECO:0008006" key="4">
    <source>
        <dbReference type="Google" id="ProtNLM"/>
    </source>
</evidence>
<dbReference type="OrthoDB" id="8298093at2759"/>
<dbReference type="EMBL" id="LNIX01000001">
    <property type="protein sequence ID" value="OXA62918.1"/>
    <property type="molecule type" value="Genomic_DNA"/>
</dbReference>
<reference evidence="2 3" key="1">
    <citation type="submission" date="2015-12" db="EMBL/GenBank/DDBJ databases">
        <title>The genome of Folsomia candida.</title>
        <authorList>
            <person name="Faddeeva A."/>
            <person name="Derks M.F."/>
            <person name="Anvar Y."/>
            <person name="Smit S."/>
            <person name="Van Straalen N."/>
            <person name="Roelofs D."/>
        </authorList>
    </citation>
    <scope>NUCLEOTIDE SEQUENCE [LARGE SCALE GENOMIC DNA]</scope>
    <source>
        <strain evidence="2 3">VU population</strain>
        <tissue evidence="2">Whole body</tissue>
    </source>
</reference>
<sequence length="458" mass="53049">MFRERKISSPKRFEEKVVDFDIKKLHGERLFSVSDTFGGRDEDDDSASFENEAVQYWKIFFDFSFYTLLTPFRFSWDKTTGLYKMKRSALQIFLQWALYSCCTVYFLLRVQKMSEMDPIENPSLYFQVAYYFFDTTFLVALFLSFGRQAQKVMGVFRDLQTNNQKFYRDYRNAAKTRRISATICMGCLGTLVLQILETFKDQDWSWTGFWGYWMDDAAWAFGAKPLTDICPICFGVLAITGSLLEKLFNAFSDVLFTMTVLMWSNMVNSFYDAMQQTEAAGGATVEPVDVLDHYAWLKLITKRMNFAMSLINGAFIAGNLPFYATNVFEVFGDANIFMRLRYMFYCSYWYPSLFIAAAANAKFEHVKAWICKEENYSRVPDHKLRVFLHEISYHTVGISSFGIITVTWHSVGSIISIIMTYALMKSQLNSVVPAEGDSTMNDTSIILVQNYTARSLLW</sequence>
<feature type="transmembrane region" description="Helical" evidence="1">
    <location>
        <begin position="306"/>
        <end position="328"/>
    </location>
</feature>
<keyword evidence="3" id="KW-1185">Reference proteome</keyword>
<keyword evidence="1" id="KW-0472">Membrane</keyword>
<feature type="transmembrane region" description="Helical" evidence="1">
    <location>
        <begin position="179"/>
        <end position="197"/>
    </location>
</feature>
<keyword evidence="1" id="KW-1133">Transmembrane helix</keyword>
<feature type="transmembrane region" description="Helical" evidence="1">
    <location>
        <begin position="128"/>
        <end position="146"/>
    </location>
</feature>
<protein>
    <recommendedName>
        <fullName evidence="4">Gustatory receptor</fullName>
    </recommendedName>
</protein>
<feature type="transmembrane region" description="Helical" evidence="1">
    <location>
        <begin position="217"/>
        <end position="240"/>
    </location>
</feature>
<feature type="transmembrane region" description="Helical" evidence="1">
    <location>
        <begin position="247"/>
        <end position="264"/>
    </location>
</feature>
<name>A0A226F0C2_FOLCA</name>
<evidence type="ECO:0000313" key="3">
    <source>
        <dbReference type="Proteomes" id="UP000198287"/>
    </source>
</evidence>